<dbReference type="RefSeq" id="WP_009186547.1">
    <property type="nucleotide sequence ID" value="NZ_AMGM01000085.1"/>
</dbReference>
<dbReference type="GO" id="GO:0008324">
    <property type="term" value="F:monoatomic cation transmembrane transporter activity"/>
    <property type="evidence" value="ECO:0007669"/>
    <property type="project" value="InterPro"/>
</dbReference>
<keyword evidence="6 7" id="KW-0472">Membrane</keyword>
<evidence type="ECO:0000256" key="6">
    <source>
        <dbReference type="ARBA" id="ARBA00023136"/>
    </source>
</evidence>
<evidence type="ECO:0000313" key="9">
    <source>
        <dbReference type="Proteomes" id="UP000004478"/>
    </source>
</evidence>
<dbReference type="PIRSF" id="PIRSF019239">
    <property type="entry name" value="MrpE"/>
    <property type="match status" value="1"/>
</dbReference>
<evidence type="ECO:0000256" key="1">
    <source>
        <dbReference type="ARBA" id="ARBA00004651"/>
    </source>
</evidence>
<evidence type="ECO:0000313" key="8">
    <source>
        <dbReference type="EMBL" id="EKB47853.1"/>
    </source>
</evidence>
<keyword evidence="4 7" id="KW-0812">Transmembrane</keyword>
<feature type="transmembrane region" description="Helical" evidence="7">
    <location>
        <begin position="51"/>
        <end position="70"/>
    </location>
</feature>
<reference evidence="8 9" key="1">
    <citation type="journal article" date="2012" name="J. Bacteriol.">
        <title>Draft Genome Sequence of Cecembia lonarensis Strain LW9T, Isolated from Lonar Lake, a Haloalkaline Lake in India.</title>
        <authorList>
            <person name="Shivaji S."/>
            <person name="Ara S."/>
            <person name="Singh A."/>
            <person name="Pinnaka A.K."/>
        </authorList>
    </citation>
    <scope>NUCLEOTIDE SEQUENCE [LARGE SCALE GENOMIC DNA]</scope>
    <source>
        <strain evidence="8 9">LW9</strain>
    </source>
</reference>
<dbReference type="EMBL" id="AMGM01000085">
    <property type="protein sequence ID" value="EKB47853.1"/>
    <property type="molecule type" value="Genomic_DNA"/>
</dbReference>
<dbReference type="InterPro" id="IPR002758">
    <property type="entry name" value="Cation_antiport_E"/>
</dbReference>
<dbReference type="PANTHER" id="PTHR34584:SF1">
    <property type="entry name" value="NA(+)_H(+) ANTIPORTER SUBUNIT E1"/>
    <property type="match status" value="1"/>
</dbReference>
<gene>
    <name evidence="8" type="primary">mrpE</name>
    <name evidence="8" type="ORF">B879_03531</name>
</gene>
<evidence type="ECO:0000256" key="2">
    <source>
        <dbReference type="ARBA" id="ARBA00006228"/>
    </source>
</evidence>
<organism evidence="8 9">
    <name type="scientific">Cecembia lonarensis (strain CCUG 58316 / KCTC 22772 / LW9)</name>
    <dbReference type="NCBI Taxonomy" id="1225176"/>
    <lineage>
        <taxon>Bacteria</taxon>
        <taxon>Pseudomonadati</taxon>
        <taxon>Bacteroidota</taxon>
        <taxon>Cytophagia</taxon>
        <taxon>Cytophagales</taxon>
        <taxon>Cyclobacteriaceae</taxon>
        <taxon>Cecembia</taxon>
    </lineage>
</organism>
<name>K1LBY8_CECL9</name>
<protein>
    <submittedName>
        <fullName evidence="8">Multiple resistance and pH homeostasis protein E</fullName>
    </submittedName>
</protein>
<keyword evidence="3" id="KW-1003">Cell membrane</keyword>
<comment type="similarity">
    <text evidence="2">Belongs to the CPA3 antiporters (TC 2.A.63) subunit E family.</text>
</comment>
<evidence type="ECO:0000256" key="3">
    <source>
        <dbReference type="ARBA" id="ARBA00022475"/>
    </source>
</evidence>
<dbReference type="Pfam" id="PF01899">
    <property type="entry name" value="MNHE"/>
    <property type="match status" value="1"/>
</dbReference>
<dbReference type="Proteomes" id="UP000004478">
    <property type="component" value="Unassembled WGS sequence"/>
</dbReference>
<evidence type="ECO:0000256" key="7">
    <source>
        <dbReference type="SAM" id="Phobius"/>
    </source>
</evidence>
<proteinExistence type="inferred from homology"/>
<keyword evidence="5 7" id="KW-1133">Transmembrane helix</keyword>
<dbReference type="AlphaFoldDB" id="K1LBY8"/>
<sequence>MIKALLLANILLAAIWILATGTITQENFVFGFLISFGVLWVITPDRSRNDYFTIVPKLASFTVFLLYQIIKSNIQTLIASLYPKSKLSPAILKVPLTVETDGEITFFSHVLNITPGTLVIDVSDDKKALYVHVVHCEDKEAYIKELKEVFEKRVLELTR</sequence>
<dbReference type="OrthoDB" id="9800498at2"/>
<comment type="subcellular location">
    <subcellularLocation>
        <location evidence="1">Cell membrane</location>
        <topology evidence="1">Multi-pass membrane protein</topology>
    </subcellularLocation>
</comment>
<feature type="transmembrane region" description="Helical" evidence="7">
    <location>
        <begin position="29"/>
        <end position="44"/>
    </location>
</feature>
<keyword evidence="9" id="KW-1185">Reference proteome</keyword>
<evidence type="ECO:0000256" key="4">
    <source>
        <dbReference type="ARBA" id="ARBA00022692"/>
    </source>
</evidence>
<dbReference type="PANTHER" id="PTHR34584">
    <property type="entry name" value="NA(+)/H(+) ANTIPORTER SUBUNIT E1"/>
    <property type="match status" value="1"/>
</dbReference>
<dbReference type="GO" id="GO:0005886">
    <property type="term" value="C:plasma membrane"/>
    <property type="evidence" value="ECO:0007669"/>
    <property type="project" value="UniProtKB-SubCell"/>
</dbReference>
<evidence type="ECO:0000256" key="5">
    <source>
        <dbReference type="ARBA" id="ARBA00022989"/>
    </source>
</evidence>
<comment type="caution">
    <text evidence="8">The sequence shown here is derived from an EMBL/GenBank/DDBJ whole genome shotgun (WGS) entry which is preliminary data.</text>
</comment>
<accession>K1LBY8</accession>